<evidence type="ECO:0000259" key="4">
    <source>
        <dbReference type="Pfam" id="PF00891"/>
    </source>
</evidence>
<keyword evidence="1 6" id="KW-0489">Methyltransferase</keyword>
<protein>
    <submittedName>
        <fullName evidence="6">Methyltransferase type 12</fullName>
    </submittedName>
</protein>
<sequence length="357" mass="40072">MTDFSVIESVDWRPEAPHLVVDEFLKTLVDARALKTAFELGLIDRLVRARYGGSSEALGRAVGADRAGMRLLIDLLVAGGVIQEHSGDVRLTAKFRKALQYRDLLEAKLDFAGFVLTDFADLFTTMVRQPTNFMSQARLFQLFDYRKCFEYSSDNYRRVRIWMRLTSTLTRYEAPAALAAHDFSTYRRMLDVGGNSGEFALRVCRGAPRLRATVFDLPLVCEIGLEHILGEPEQDRIGFVKGDLRHQDLPSGYDLITFKSMLHDWPARDAAAFLAKAIAALEPGGTILIFERGPLRFRDVTAPFSLIPSLLFFNSYRPASDYVAQFEAFGLENIQARDVFLDSPFYVVTGRKAAGSG</sequence>
<dbReference type="InterPro" id="IPR029063">
    <property type="entry name" value="SAM-dependent_MTases_sf"/>
</dbReference>
<dbReference type="SUPFAM" id="SSF53335">
    <property type="entry name" value="S-adenosyl-L-methionine-dependent methyltransferases"/>
    <property type="match status" value="1"/>
</dbReference>
<dbReference type="GO" id="GO:0008168">
    <property type="term" value="F:methyltransferase activity"/>
    <property type="evidence" value="ECO:0007669"/>
    <property type="project" value="UniProtKB-KW"/>
</dbReference>
<dbReference type="EMBL" id="JAIVFP010000001">
    <property type="protein sequence ID" value="MCI4682035.1"/>
    <property type="molecule type" value="Genomic_DNA"/>
</dbReference>
<feature type="domain" description="O-methyltransferase C-terminal" evidence="4">
    <location>
        <begin position="148"/>
        <end position="291"/>
    </location>
</feature>
<keyword evidence="7" id="KW-1185">Reference proteome</keyword>
<accession>A0ABS9Z3L3</accession>
<dbReference type="PANTHER" id="PTHR43712">
    <property type="entry name" value="PUTATIVE (AFU_ORTHOLOGUE AFUA_4G14580)-RELATED"/>
    <property type="match status" value="1"/>
</dbReference>
<dbReference type="InterPro" id="IPR012967">
    <property type="entry name" value="COMT_dimerisation"/>
</dbReference>
<dbReference type="InterPro" id="IPR001077">
    <property type="entry name" value="COMT_C"/>
</dbReference>
<dbReference type="InterPro" id="IPR036390">
    <property type="entry name" value="WH_DNA-bd_sf"/>
</dbReference>
<dbReference type="Pfam" id="PF08100">
    <property type="entry name" value="Dimerisation"/>
    <property type="match status" value="1"/>
</dbReference>
<dbReference type="GO" id="GO:0032259">
    <property type="term" value="P:methylation"/>
    <property type="evidence" value="ECO:0007669"/>
    <property type="project" value="UniProtKB-KW"/>
</dbReference>
<dbReference type="PROSITE" id="PS51683">
    <property type="entry name" value="SAM_OMT_II"/>
    <property type="match status" value="1"/>
</dbReference>
<dbReference type="Proteomes" id="UP001139104">
    <property type="component" value="Unassembled WGS sequence"/>
</dbReference>
<organism evidence="6 7">
    <name type="scientific">Candidatus Rhodoblastus alkanivorans</name>
    <dbReference type="NCBI Taxonomy" id="2954117"/>
    <lineage>
        <taxon>Bacteria</taxon>
        <taxon>Pseudomonadati</taxon>
        <taxon>Pseudomonadota</taxon>
        <taxon>Alphaproteobacteria</taxon>
        <taxon>Hyphomicrobiales</taxon>
        <taxon>Rhodoblastaceae</taxon>
        <taxon>Rhodoblastus</taxon>
    </lineage>
</organism>
<keyword evidence="3" id="KW-0949">S-adenosyl-L-methionine</keyword>
<evidence type="ECO:0000313" key="7">
    <source>
        <dbReference type="Proteomes" id="UP001139104"/>
    </source>
</evidence>
<comment type="caution">
    <text evidence="6">The sequence shown here is derived from an EMBL/GenBank/DDBJ whole genome shotgun (WGS) entry which is preliminary data.</text>
</comment>
<keyword evidence="2" id="KW-0808">Transferase</keyword>
<feature type="domain" description="O-methyltransferase dimerisation" evidence="5">
    <location>
        <begin position="25"/>
        <end position="88"/>
    </location>
</feature>
<dbReference type="Pfam" id="PF00891">
    <property type="entry name" value="Methyltransf_2"/>
    <property type="match status" value="1"/>
</dbReference>
<reference evidence="6" key="1">
    <citation type="journal article" date="2022" name="ISME J.">
        <title>Identification of active gaseous-alkane degraders at natural gas seeps.</title>
        <authorList>
            <person name="Farhan Ul Haque M."/>
            <person name="Hernandez M."/>
            <person name="Crombie A.T."/>
            <person name="Murrell J.C."/>
        </authorList>
    </citation>
    <scope>NUCLEOTIDE SEQUENCE</scope>
    <source>
        <strain evidence="6">PC2</strain>
    </source>
</reference>
<evidence type="ECO:0000256" key="2">
    <source>
        <dbReference type="ARBA" id="ARBA00022679"/>
    </source>
</evidence>
<dbReference type="InterPro" id="IPR016461">
    <property type="entry name" value="COMT-like"/>
</dbReference>
<evidence type="ECO:0000256" key="3">
    <source>
        <dbReference type="ARBA" id="ARBA00022691"/>
    </source>
</evidence>
<dbReference type="PANTHER" id="PTHR43712:SF2">
    <property type="entry name" value="O-METHYLTRANSFERASE CICE"/>
    <property type="match status" value="1"/>
</dbReference>
<dbReference type="Gene3D" id="1.10.10.10">
    <property type="entry name" value="Winged helix-like DNA-binding domain superfamily/Winged helix DNA-binding domain"/>
    <property type="match status" value="1"/>
</dbReference>
<dbReference type="RefSeq" id="WP_243066069.1">
    <property type="nucleotide sequence ID" value="NZ_JAIVFK010000002.1"/>
</dbReference>
<dbReference type="SUPFAM" id="SSF46785">
    <property type="entry name" value="Winged helix' DNA-binding domain"/>
    <property type="match status" value="1"/>
</dbReference>
<dbReference type="InterPro" id="IPR036388">
    <property type="entry name" value="WH-like_DNA-bd_sf"/>
</dbReference>
<gene>
    <name evidence="6" type="ORF">K2U94_04535</name>
</gene>
<proteinExistence type="predicted"/>
<evidence type="ECO:0000313" key="6">
    <source>
        <dbReference type="EMBL" id="MCI4682035.1"/>
    </source>
</evidence>
<dbReference type="Gene3D" id="3.40.50.150">
    <property type="entry name" value="Vaccinia Virus protein VP39"/>
    <property type="match status" value="1"/>
</dbReference>
<name>A0ABS9Z3L3_9HYPH</name>
<evidence type="ECO:0000256" key="1">
    <source>
        <dbReference type="ARBA" id="ARBA00022603"/>
    </source>
</evidence>
<evidence type="ECO:0000259" key="5">
    <source>
        <dbReference type="Pfam" id="PF08100"/>
    </source>
</evidence>